<dbReference type="GO" id="GO:0051321">
    <property type="term" value="P:meiotic cell cycle"/>
    <property type="evidence" value="ECO:0007669"/>
    <property type="project" value="UniProtKB-KW"/>
</dbReference>
<sequence length="925" mass="106246">MTRPIHLIINYLINGTYAFSTTTVKRAFDKFIHSQYSNTTYATPSTTVATIKSNLDDGKQVTVEDVNDLRTFLKELADASHGETSELADTGINLWNCGIHATNNHLAEKEIIVQMRHFACDCLSIAAANGDHRNDSNLMNFLARTGKLWSDLKNFSMAETCYAASMGVSHHEMISSSSRQIYNRLQSSQPHTVNEAKTKKTIFSLYCWRAETSWDMEQTQATYSFIALARDLVSDIPEEAVRLADMCYRLAEDTNRKKRDSNETIQWLEQSYDIMEMDPNRDATFQSRTLRWLAKEQLDRGNIEKAMEYVQRANQEHEHPAGFYLQFKIHMMQKNYILAEEWMIKTLDLKDVTIDMKLNVCRFTFDMGWWGSRRKRECNIFSFELALTALNHLTDQLKCHPDIGKVRLLHFDLLVDGKVADFSRAAILMDQVVSEHLDGTHRLDAQLCNCFCHCLYNVASDHHSRGDLRACTMWMKSLLHILPRDDLITRCKILRYTAIVFLQLKDSDQASEYVNQAIAIEPESLYAHYIRFRISLMRGDKDMALTSLEEISKKEEPNVVDFLQLCAQQTRDREDMKELLLQSLDRIIRHGEHSHPGQVGIALRNVFVQRTRGREVEGMSSEELNGLLEVARGGLSMTKQYGTNLIYNDDLAELRWLGGSLFLVGQTLRDAKKLDIARHYFDVSVEYFSLDEDNACSLDWKRKSLLNSALCICEGRLKDKEDMLKEAIERIDSCRRSLDKEESSQKLLPLLSMLDIKCRAMKGEPHLLHMIQRSVDIDGMIADDFEKMAHICMMKDVNHREGAREAFSIALRMRMSAQPVDWPRCCPVSLLRCQIDLCDGMELARPFYDQALKIGQCLTRENLPGNEIEWLTSSAWNHGVHLYKMSDTTGAERWMSLAVSLSKLHCLDPSIMDTLTTGYSHLLKS</sequence>
<dbReference type="PROSITE" id="PS50005">
    <property type="entry name" value="TPR"/>
    <property type="match status" value="1"/>
</dbReference>
<dbReference type="Pfam" id="PF08631">
    <property type="entry name" value="SPO22"/>
    <property type="match status" value="1"/>
</dbReference>
<evidence type="ECO:0000313" key="6">
    <source>
        <dbReference type="Proteomes" id="UP000241769"/>
    </source>
</evidence>
<dbReference type="InParanoid" id="A0A2P6NMM2"/>
<dbReference type="InterPro" id="IPR042861">
    <property type="entry name" value="TEX11"/>
</dbReference>
<dbReference type="STRING" id="1890364.A0A2P6NMM2"/>
<dbReference type="InterPro" id="IPR019734">
    <property type="entry name" value="TPR_rpt"/>
</dbReference>
<dbReference type="AlphaFoldDB" id="A0A2P6NMM2"/>
<keyword evidence="1" id="KW-0469">Meiosis</keyword>
<feature type="coiled-coil region" evidence="4">
    <location>
        <begin position="717"/>
        <end position="744"/>
    </location>
</feature>
<dbReference type="PANTHER" id="PTHR47083:SF1">
    <property type="entry name" value="TESTIS-EXPRESSED PROTEIN 11"/>
    <property type="match status" value="1"/>
</dbReference>
<keyword evidence="6" id="KW-1185">Reference proteome</keyword>
<dbReference type="SUPFAM" id="SSF81901">
    <property type="entry name" value="HCP-like"/>
    <property type="match status" value="1"/>
</dbReference>
<dbReference type="InterPro" id="IPR011990">
    <property type="entry name" value="TPR-like_helical_dom_sf"/>
</dbReference>
<protein>
    <recommendedName>
        <fullName evidence="2">Protein ZIP4 homolog</fullName>
    </recommendedName>
</protein>
<evidence type="ECO:0000256" key="4">
    <source>
        <dbReference type="SAM" id="Coils"/>
    </source>
</evidence>
<evidence type="ECO:0000256" key="2">
    <source>
        <dbReference type="ARBA" id="ARBA00031845"/>
    </source>
</evidence>
<evidence type="ECO:0000313" key="5">
    <source>
        <dbReference type="EMBL" id="PRP85220.1"/>
    </source>
</evidence>
<keyword evidence="3" id="KW-0802">TPR repeat</keyword>
<dbReference type="Proteomes" id="UP000241769">
    <property type="component" value="Unassembled WGS sequence"/>
</dbReference>
<dbReference type="PANTHER" id="PTHR47083">
    <property type="entry name" value="TESTIS-EXPRESSED PROTEIN 11"/>
    <property type="match status" value="1"/>
</dbReference>
<dbReference type="OrthoDB" id="65716at2759"/>
<organism evidence="5 6">
    <name type="scientific">Planoprotostelium fungivorum</name>
    <dbReference type="NCBI Taxonomy" id="1890364"/>
    <lineage>
        <taxon>Eukaryota</taxon>
        <taxon>Amoebozoa</taxon>
        <taxon>Evosea</taxon>
        <taxon>Variosea</taxon>
        <taxon>Cavosteliida</taxon>
        <taxon>Cavosteliaceae</taxon>
        <taxon>Planoprotostelium</taxon>
    </lineage>
</organism>
<name>A0A2P6NMM2_9EUKA</name>
<dbReference type="Gene3D" id="1.25.40.10">
    <property type="entry name" value="Tetratricopeptide repeat domain"/>
    <property type="match status" value="2"/>
</dbReference>
<feature type="repeat" description="TPR" evidence="3">
    <location>
        <begin position="491"/>
        <end position="524"/>
    </location>
</feature>
<dbReference type="InterPro" id="IPR013940">
    <property type="entry name" value="Spo22/ZIP4/TEX11"/>
</dbReference>
<accession>A0A2P6NMM2</accession>
<comment type="caution">
    <text evidence="5">The sequence shown here is derived from an EMBL/GenBank/DDBJ whole genome shotgun (WGS) entry which is preliminary data.</text>
</comment>
<evidence type="ECO:0000256" key="1">
    <source>
        <dbReference type="ARBA" id="ARBA00023254"/>
    </source>
</evidence>
<reference evidence="5 6" key="1">
    <citation type="journal article" date="2018" name="Genome Biol. Evol.">
        <title>Multiple Roots of Fruiting Body Formation in Amoebozoa.</title>
        <authorList>
            <person name="Hillmann F."/>
            <person name="Forbes G."/>
            <person name="Novohradska S."/>
            <person name="Ferling I."/>
            <person name="Riege K."/>
            <person name="Groth M."/>
            <person name="Westermann M."/>
            <person name="Marz M."/>
            <person name="Spaller T."/>
            <person name="Winckler T."/>
            <person name="Schaap P."/>
            <person name="Glockner G."/>
        </authorList>
    </citation>
    <scope>NUCLEOTIDE SEQUENCE [LARGE SCALE GENOMIC DNA]</scope>
    <source>
        <strain evidence="5 6">Jena</strain>
    </source>
</reference>
<proteinExistence type="predicted"/>
<gene>
    <name evidence="5" type="ORF">PROFUN_06990</name>
</gene>
<dbReference type="EMBL" id="MDYQ01000048">
    <property type="protein sequence ID" value="PRP85220.1"/>
    <property type="molecule type" value="Genomic_DNA"/>
</dbReference>
<keyword evidence="4" id="KW-0175">Coiled coil</keyword>
<evidence type="ECO:0000256" key="3">
    <source>
        <dbReference type="PROSITE-ProRule" id="PRU00339"/>
    </source>
</evidence>